<dbReference type="RefSeq" id="WP_109284226.1">
    <property type="nucleotide sequence ID" value="NZ_JBFAUK010000020.1"/>
</dbReference>
<name>A0ABV3K2H7_STRON</name>
<organism evidence="1 2">
    <name type="scientific">Streptomyces orinoci</name>
    <name type="common">Streptoverticillium orinoci</name>
    <dbReference type="NCBI Taxonomy" id="67339"/>
    <lineage>
        <taxon>Bacteria</taxon>
        <taxon>Bacillati</taxon>
        <taxon>Actinomycetota</taxon>
        <taxon>Actinomycetes</taxon>
        <taxon>Kitasatosporales</taxon>
        <taxon>Streptomycetaceae</taxon>
        <taxon>Streptomyces</taxon>
    </lineage>
</organism>
<evidence type="ECO:0000313" key="2">
    <source>
        <dbReference type="Proteomes" id="UP001552594"/>
    </source>
</evidence>
<keyword evidence="2" id="KW-1185">Reference proteome</keyword>
<gene>
    <name evidence="1" type="ORF">AB0L16_23500</name>
</gene>
<comment type="caution">
    <text evidence="1">The sequence shown here is derived from an EMBL/GenBank/DDBJ whole genome shotgun (WGS) entry which is preliminary data.</text>
</comment>
<accession>A0ABV3K2H7</accession>
<proteinExistence type="predicted"/>
<dbReference type="Proteomes" id="UP001552594">
    <property type="component" value="Unassembled WGS sequence"/>
</dbReference>
<dbReference type="EMBL" id="JBFAUK010000020">
    <property type="protein sequence ID" value="MEV5509362.1"/>
    <property type="molecule type" value="Genomic_DNA"/>
</dbReference>
<evidence type="ECO:0000313" key="1">
    <source>
        <dbReference type="EMBL" id="MEV5509362.1"/>
    </source>
</evidence>
<sequence length="152" mass="17200">MLAAKTYLRTPDGEFIPVDEARFAIQDPDYIEGALELSVNGVQILPLAYWDYVDQLWAYIVNMLEELRHSGTAATMLPDQPIELSFTKKVPHSVLVQSASKDETRSAITSMSELHSTLCESGAEFFQAMERLVPESANFYASERERILRIQQ</sequence>
<protein>
    <submittedName>
        <fullName evidence="1">Uncharacterized protein</fullName>
    </submittedName>
</protein>
<reference evidence="1 2" key="1">
    <citation type="submission" date="2024-06" db="EMBL/GenBank/DDBJ databases">
        <title>The Natural Products Discovery Center: Release of the First 8490 Sequenced Strains for Exploring Actinobacteria Biosynthetic Diversity.</title>
        <authorList>
            <person name="Kalkreuter E."/>
            <person name="Kautsar S.A."/>
            <person name="Yang D."/>
            <person name="Bader C.D."/>
            <person name="Teijaro C.N."/>
            <person name="Fluegel L."/>
            <person name="Davis C.M."/>
            <person name="Simpson J.R."/>
            <person name="Lauterbach L."/>
            <person name="Steele A.D."/>
            <person name="Gui C."/>
            <person name="Meng S."/>
            <person name="Li G."/>
            <person name="Viehrig K."/>
            <person name="Ye F."/>
            <person name="Su P."/>
            <person name="Kiefer A.F."/>
            <person name="Nichols A."/>
            <person name="Cepeda A.J."/>
            <person name="Yan W."/>
            <person name="Fan B."/>
            <person name="Jiang Y."/>
            <person name="Adhikari A."/>
            <person name="Zheng C.-J."/>
            <person name="Schuster L."/>
            <person name="Cowan T.M."/>
            <person name="Smanski M.J."/>
            <person name="Chevrette M.G."/>
            <person name="De Carvalho L.P.S."/>
            <person name="Shen B."/>
        </authorList>
    </citation>
    <scope>NUCLEOTIDE SEQUENCE [LARGE SCALE GENOMIC DNA]</scope>
    <source>
        <strain evidence="1 2">NPDC052347</strain>
    </source>
</reference>